<feature type="region of interest" description="Disordered" evidence="1">
    <location>
        <begin position="192"/>
        <end position="218"/>
    </location>
</feature>
<dbReference type="Proteomes" id="UP000186309">
    <property type="component" value="Chromosome"/>
</dbReference>
<evidence type="ECO:0000256" key="2">
    <source>
        <dbReference type="SAM" id="Phobius"/>
    </source>
</evidence>
<dbReference type="STRING" id="1387353.BSF38_00911"/>
<feature type="transmembrane region" description="Helical" evidence="2">
    <location>
        <begin position="292"/>
        <end position="319"/>
    </location>
</feature>
<protein>
    <recommendedName>
        <fullName evidence="3">DUF4350 domain-containing protein</fullName>
    </recommendedName>
</protein>
<dbReference type="OrthoDB" id="142959at2"/>
<evidence type="ECO:0000313" key="5">
    <source>
        <dbReference type="Proteomes" id="UP000186309"/>
    </source>
</evidence>
<gene>
    <name evidence="4" type="ORF">BSF38_00911</name>
</gene>
<accession>A0A1U7CKP8</accession>
<dbReference type="EMBL" id="CP019082">
    <property type="protein sequence ID" value="APW59487.1"/>
    <property type="molecule type" value="Genomic_DNA"/>
</dbReference>
<reference evidence="5" key="1">
    <citation type="submission" date="2016-12" db="EMBL/GenBank/DDBJ databases">
        <title>Comparative genomics of four Isosphaeraceae planctomycetes: a common pool of plasmids and glycoside hydrolase genes.</title>
        <authorList>
            <person name="Ivanova A."/>
        </authorList>
    </citation>
    <scope>NUCLEOTIDE SEQUENCE [LARGE SCALE GENOMIC DNA]</scope>
    <source>
        <strain evidence="5">PX4</strain>
    </source>
</reference>
<dbReference type="InterPro" id="IPR025646">
    <property type="entry name" value="DUF4350"/>
</dbReference>
<dbReference type="AlphaFoldDB" id="A0A1U7CKP8"/>
<keyword evidence="2" id="KW-0812">Transmembrane</keyword>
<evidence type="ECO:0000259" key="3">
    <source>
        <dbReference type="Pfam" id="PF14258"/>
    </source>
</evidence>
<organism evidence="4 5">
    <name type="scientific">Paludisphaera borealis</name>
    <dbReference type="NCBI Taxonomy" id="1387353"/>
    <lineage>
        <taxon>Bacteria</taxon>
        <taxon>Pseudomonadati</taxon>
        <taxon>Planctomycetota</taxon>
        <taxon>Planctomycetia</taxon>
        <taxon>Isosphaerales</taxon>
        <taxon>Isosphaeraceae</taxon>
        <taxon>Paludisphaera</taxon>
    </lineage>
</organism>
<keyword evidence="2" id="KW-0472">Membrane</keyword>
<feature type="domain" description="DUF4350" evidence="3">
    <location>
        <begin position="47"/>
        <end position="268"/>
    </location>
</feature>
<name>A0A1U7CKP8_9BACT</name>
<evidence type="ECO:0000313" key="4">
    <source>
        <dbReference type="EMBL" id="APW59487.1"/>
    </source>
</evidence>
<keyword evidence="5" id="KW-1185">Reference proteome</keyword>
<keyword evidence="2" id="KW-1133">Transmembrane helix</keyword>
<sequence length="424" mass="45558">MAKTKQPRWLLPALLALGVLAFALLGSRLRVSYRTSLSGCVYDGGTGGASGLYRWCGRMGIPATLLEVPLGEAPRTLPAPSGNVLLTMGDGPWSPSGEEESVVLREVREWLKRGNALIVVTSKPSSLPSAFREELLADKLNQIDTEPPAGPPAPATLLIAKEVQSRPDTIELPVTGDGSLTVEAQSARWKPIAPKSDGTAATAPLPDGAATDTKPEPPRWQLAGDAGGGVLFRFPIGSGACYVLLDAFPWTNAGLDAGENARVLAGILGREVRGGSLAIDEHRHGHGRAESFLTYLLSLPGASAFLWLALAWALLYYYTRNVRLRPAERHAVQERRTAQEYIDAVAQLHERARAAPLAVEAVAGRLRQLARSSVEHEAAVETLLREADAYVKAEGRPASPRDAIRLVTELVQLRKRLYGSRTIS</sequence>
<dbReference type="Pfam" id="PF14258">
    <property type="entry name" value="DUF4350"/>
    <property type="match status" value="1"/>
</dbReference>
<dbReference type="RefSeq" id="WP_076343659.1">
    <property type="nucleotide sequence ID" value="NZ_CP019082.1"/>
</dbReference>
<proteinExistence type="predicted"/>
<dbReference type="KEGG" id="pbor:BSF38_00911"/>
<evidence type="ECO:0000256" key="1">
    <source>
        <dbReference type="SAM" id="MobiDB-lite"/>
    </source>
</evidence>